<dbReference type="InterPro" id="IPR032710">
    <property type="entry name" value="NTF2-like_dom_sf"/>
</dbReference>
<feature type="domain" description="RNA polymerase sigma-70 region 2" evidence="2">
    <location>
        <begin position="12"/>
        <end position="75"/>
    </location>
</feature>
<dbReference type="InterPro" id="IPR013325">
    <property type="entry name" value="RNA_pol_sigma_r2"/>
</dbReference>
<dbReference type="OrthoDB" id="3211555at2"/>
<dbReference type="NCBIfam" id="TIGR02937">
    <property type="entry name" value="sigma70-ECF"/>
    <property type="match status" value="1"/>
</dbReference>
<dbReference type="Gene3D" id="1.10.10.10">
    <property type="entry name" value="Winged helix-like DNA-binding domain superfamily/Winged helix DNA-binding domain"/>
    <property type="match status" value="1"/>
</dbReference>
<organism evidence="4 5">
    <name type="scientific">Bdellovibrio bacteriovorus</name>
    <dbReference type="NCBI Taxonomy" id="959"/>
    <lineage>
        <taxon>Bacteria</taxon>
        <taxon>Pseudomonadati</taxon>
        <taxon>Bdellovibrionota</taxon>
        <taxon>Bdellovibrionia</taxon>
        <taxon>Bdellovibrionales</taxon>
        <taxon>Pseudobdellovibrionaceae</taxon>
        <taxon>Bdellovibrio</taxon>
    </lineage>
</organism>
<comment type="caution">
    <text evidence="4">The sequence shown here is derived from an EMBL/GenBank/DDBJ whole genome shotgun (WGS) entry which is preliminary data.</text>
</comment>
<dbReference type="Gene3D" id="1.10.1740.10">
    <property type="match status" value="1"/>
</dbReference>
<dbReference type="RefSeq" id="WP_063242427.1">
    <property type="nucleotide sequence ID" value="NZ_LUKF01000001.1"/>
</dbReference>
<dbReference type="InterPro" id="IPR036388">
    <property type="entry name" value="WH-like_DNA-bd_sf"/>
</dbReference>
<protein>
    <submittedName>
        <fullName evidence="4">RNA polymerase subunit sigma-70</fullName>
    </submittedName>
</protein>
<evidence type="ECO:0000313" key="5">
    <source>
        <dbReference type="Proteomes" id="UP000075391"/>
    </source>
</evidence>
<dbReference type="AlphaFoldDB" id="A0A150WW30"/>
<dbReference type="SUPFAM" id="SSF88659">
    <property type="entry name" value="Sigma3 and sigma4 domains of RNA polymerase sigma factors"/>
    <property type="match status" value="1"/>
</dbReference>
<dbReference type="PANTHER" id="PTHR30173">
    <property type="entry name" value="SIGMA 19 FACTOR"/>
    <property type="match status" value="1"/>
</dbReference>
<proteinExistence type="predicted"/>
<dbReference type="InterPro" id="IPR052704">
    <property type="entry name" value="ECF_Sigma-70_Domain"/>
</dbReference>
<evidence type="ECO:0000259" key="3">
    <source>
        <dbReference type="Pfam" id="PF08281"/>
    </source>
</evidence>
<dbReference type="GO" id="GO:0003677">
    <property type="term" value="F:DNA binding"/>
    <property type="evidence" value="ECO:0007669"/>
    <property type="project" value="InterPro"/>
</dbReference>
<accession>A0A150WW30</accession>
<feature type="domain" description="RNA polymerase sigma factor 70 region 4 type 2" evidence="3">
    <location>
        <begin position="110"/>
        <end position="160"/>
    </location>
</feature>
<sequence length="300" mass="33332">MDKKDWLTKNFEETRTHLKAVAYKMLGSAGDAEDAVQEAWIRLNHSESEKIENLNGWLTTVVARVCLDMLRSRKSRREDTLDHEESKMSLQDPENMEAKFLIADSVGPALLVVLDHLTPSERIAFVLHDLFEVPFEDIAPIIDRTEEATRQLASRARRRIRGASHSQKDLDRQQEVVAAFLAASREGNFEALLRVLHPDAILRADETAIKVAEMNKSRGAPQFKKEIKGAAEVANTLKGKASEARLALVNGLPGLTWAPGGKPIVAFCFSVEAGKISAIDIVMDKNKLTDIEVQIIEAGE</sequence>
<dbReference type="InterPro" id="IPR014284">
    <property type="entry name" value="RNA_pol_sigma-70_dom"/>
</dbReference>
<gene>
    <name evidence="4" type="ORF">AZI85_01575</name>
</gene>
<dbReference type="Pfam" id="PF08281">
    <property type="entry name" value="Sigma70_r4_2"/>
    <property type="match status" value="1"/>
</dbReference>
<dbReference type="GO" id="GO:0006352">
    <property type="term" value="P:DNA-templated transcription initiation"/>
    <property type="evidence" value="ECO:0007669"/>
    <property type="project" value="InterPro"/>
</dbReference>
<dbReference type="PANTHER" id="PTHR30173:SF43">
    <property type="entry name" value="ECF RNA POLYMERASE SIGMA FACTOR SIGI-RELATED"/>
    <property type="match status" value="1"/>
</dbReference>
<dbReference type="EMBL" id="LUKF01000001">
    <property type="protein sequence ID" value="KYG70653.1"/>
    <property type="molecule type" value="Genomic_DNA"/>
</dbReference>
<name>A0A150WW30_BDEBC</name>
<dbReference type="InterPro" id="IPR013249">
    <property type="entry name" value="RNA_pol_sigma70_r4_t2"/>
</dbReference>
<evidence type="ECO:0000313" key="4">
    <source>
        <dbReference type="EMBL" id="KYG70653.1"/>
    </source>
</evidence>
<dbReference type="SUPFAM" id="SSF88946">
    <property type="entry name" value="Sigma2 domain of RNA polymerase sigma factors"/>
    <property type="match status" value="1"/>
</dbReference>
<comment type="subunit">
    <text evidence="1">Interacts transiently with the RNA polymerase catalytic core formed by RpoA, RpoB, RpoC and RpoZ (2 alpha, 1 beta, 1 beta' and 1 omega subunit) to form the RNA polymerase holoenzyme that can initiate transcription.</text>
</comment>
<dbReference type="InterPro" id="IPR013324">
    <property type="entry name" value="RNA_pol_sigma_r3/r4-like"/>
</dbReference>
<evidence type="ECO:0000259" key="2">
    <source>
        <dbReference type="Pfam" id="PF04542"/>
    </source>
</evidence>
<evidence type="ECO:0000256" key="1">
    <source>
        <dbReference type="ARBA" id="ARBA00011344"/>
    </source>
</evidence>
<dbReference type="SUPFAM" id="SSF54427">
    <property type="entry name" value="NTF2-like"/>
    <property type="match status" value="1"/>
</dbReference>
<dbReference type="Proteomes" id="UP000075391">
    <property type="component" value="Unassembled WGS sequence"/>
</dbReference>
<dbReference type="Gene3D" id="3.10.450.50">
    <property type="match status" value="1"/>
</dbReference>
<dbReference type="Pfam" id="PF04542">
    <property type="entry name" value="Sigma70_r2"/>
    <property type="match status" value="1"/>
</dbReference>
<dbReference type="GO" id="GO:0016987">
    <property type="term" value="F:sigma factor activity"/>
    <property type="evidence" value="ECO:0007669"/>
    <property type="project" value="InterPro"/>
</dbReference>
<dbReference type="InterPro" id="IPR007627">
    <property type="entry name" value="RNA_pol_sigma70_r2"/>
</dbReference>
<reference evidence="4 5" key="1">
    <citation type="submission" date="2016-03" db="EMBL/GenBank/DDBJ databases">
        <authorList>
            <person name="Ploux O."/>
        </authorList>
    </citation>
    <scope>NUCLEOTIDE SEQUENCE [LARGE SCALE GENOMIC DNA]</scope>
    <source>
        <strain evidence="4 5">BER2</strain>
    </source>
</reference>